<evidence type="ECO:0000313" key="4">
    <source>
        <dbReference type="Proteomes" id="UP001430755"/>
    </source>
</evidence>
<evidence type="ECO:0000313" key="3">
    <source>
        <dbReference type="EMBL" id="MCI2240998.1"/>
    </source>
</evidence>
<comment type="caution">
    <text evidence="3">The sequence shown here is derived from an EMBL/GenBank/DDBJ whole genome shotgun (WGS) entry which is preliminary data.</text>
</comment>
<dbReference type="CDD" id="cd01131">
    <property type="entry name" value="PilT"/>
    <property type="match status" value="1"/>
</dbReference>
<dbReference type="PROSITE" id="PS00662">
    <property type="entry name" value="T2SP_E"/>
    <property type="match status" value="1"/>
</dbReference>
<dbReference type="NCBIfam" id="TIGR01420">
    <property type="entry name" value="pilT_fam"/>
    <property type="match status" value="1"/>
</dbReference>
<dbReference type="Pfam" id="PF00437">
    <property type="entry name" value="T2SSE"/>
    <property type="match status" value="1"/>
</dbReference>
<organism evidence="3 4">
    <name type="scientific">Adlercreutzia faecimuris</name>
    <dbReference type="NCBI Taxonomy" id="2897341"/>
    <lineage>
        <taxon>Bacteria</taxon>
        <taxon>Bacillati</taxon>
        <taxon>Actinomycetota</taxon>
        <taxon>Coriobacteriia</taxon>
        <taxon>Eggerthellales</taxon>
        <taxon>Eggerthellaceae</taxon>
        <taxon>Adlercreutzia</taxon>
    </lineage>
</organism>
<dbReference type="RefSeq" id="WP_242162742.1">
    <property type="nucleotide sequence ID" value="NZ_JAJMLW010000001.1"/>
</dbReference>
<dbReference type="SMART" id="SM00382">
    <property type="entry name" value="AAA"/>
    <property type="match status" value="1"/>
</dbReference>
<feature type="domain" description="Bacterial type II secretion system protein E" evidence="2">
    <location>
        <begin position="197"/>
        <end position="211"/>
    </location>
</feature>
<dbReference type="PANTHER" id="PTHR30486">
    <property type="entry name" value="TWITCHING MOTILITY PROTEIN PILT"/>
    <property type="match status" value="1"/>
</dbReference>
<protein>
    <submittedName>
        <fullName evidence="3">PilT/PilU family type 4a pilus ATPase</fullName>
    </submittedName>
</protein>
<dbReference type="InterPro" id="IPR003593">
    <property type="entry name" value="AAA+_ATPase"/>
</dbReference>
<accession>A0ABS9WDQ9</accession>
<keyword evidence="4" id="KW-1185">Reference proteome</keyword>
<dbReference type="Proteomes" id="UP001430755">
    <property type="component" value="Unassembled WGS sequence"/>
</dbReference>
<dbReference type="EMBL" id="JAJMLW010000001">
    <property type="protein sequence ID" value="MCI2240998.1"/>
    <property type="molecule type" value="Genomic_DNA"/>
</dbReference>
<dbReference type="InterPro" id="IPR001482">
    <property type="entry name" value="T2SS/T4SS_dom"/>
</dbReference>
<dbReference type="InterPro" id="IPR006321">
    <property type="entry name" value="PilT/PilU"/>
</dbReference>
<evidence type="ECO:0000259" key="2">
    <source>
        <dbReference type="PROSITE" id="PS00662"/>
    </source>
</evidence>
<comment type="similarity">
    <text evidence="1">Belongs to the GSP E family.</text>
</comment>
<name>A0ABS9WDQ9_9ACTN</name>
<gene>
    <name evidence="3" type="ORF">LPT13_01340</name>
</gene>
<sequence>MNLQQLLKDMVDAKASDVYIIAGLPLTYQVSGRQVRLGDQPLMPADTDALVRAIYAEAHRSMAPFDESRNHDDDFSFAIGGIGRFRVNVFRQRGSLAAVIRVIPFTLPNPADFNIPDAVMDCAEFQKGLVLVTGPAGAGKSTTLACIIDRLNNERTGHIITMEDPIEYVHRHGSCIVTQREVPTDVATYAEALRSAMRESPDVILLGEMRDQETIGTAVTAAEMAQLLFSTLHTTGAANTVDRIIDAFPANQQRQIRIQLSMVLQAVVSQQLVPTVDGGVVPAFEIMIANTAIRNLIREAKTHQMDSVIAAGAAEGMRTMDQSLFELVASGLVEREVALQCSIHQEALAKRLDTEGL</sequence>
<dbReference type="InterPro" id="IPR050921">
    <property type="entry name" value="T4SS_GSP_E_ATPase"/>
</dbReference>
<evidence type="ECO:0000256" key="1">
    <source>
        <dbReference type="ARBA" id="ARBA00006611"/>
    </source>
</evidence>
<reference evidence="3" key="1">
    <citation type="submission" date="2021-11" db="EMBL/GenBank/DDBJ databases">
        <title>A Novel Adlercreutzia Species, isolated from a Allomyrina dichotoma larva feces.</title>
        <authorList>
            <person name="Suh M.K."/>
        </authorList>
    </citation>
    <scope>NUCLEOTIDE SEQUENCE</scope>
    <source>
        <strain evidence="3">JBNU-10</strain>
    </source>
</reference>
<proteinExistence type="inferred from homology"/>